<keyword evidence="17" id="KW-0614">Plasmid</keyword>
<evidence type="ECO:0000256" key="2">
    <source>
        <dbReference type="ARBA" id="ARBA00007650"/>
    </source>
</evidence>
<dbReference type="SUPFAM" id="SSF81767">
    <property type="entry name" value="Pre-protein crosslinking domain of SecA"/>
    <property type="match status" value="1"/>
</dbReference>
<dbReference type="InterPro" id="IPR001650">
    <property type="entry name" value="Helicase_C-like"/>
</dbReference>
<feature type="binding site" evidence="12">
    <location>
        <position position="487"/>
    </location>
    <ligand>
        <name>ATP</name>
        <dbReference type="ChEBI" id="CHEBI:30616"/>
    </ligand>
</feature>
<dbReference type="InterPro" id="IPR036266">
    <property type="entry name" value="SecA_Wing/Scaffold_sf"/>
</dbReference>
<dbReference type="SUPFAM" id="SSF52540">
    <property type="entry name" value="P-loop containing nucleoside triphosphate hydrolases"/>
    <property type="match status" value="2"/>
</dbReference>
<dbReference type="Gene3D" id="3.90.1440.10">
    <property type="entry name" value="SecA, preprotein cross-linking domain"/>
    <property type="match status" value="1"/>
</dbReference>
<keyword evidence="5 12" id="KW-0963">Cytoplasm</keyword>
<keyword evidence="7 12" id="KW-0067">ATP-binding</keyword>
<evidence type="ECO:0000256" key="10">
    <source>
        <dbReference type="ARBA" id="ARBA00023010"/>
    </source>
</evidence>
<evidence type="ECO:0000259" key="16">
    <source>
        <dbReference type="PROSITE" id="PS51196"/>
    </source>
</evidence>
<dbReference type="NCBIfam" id="TIGR00963">
    <property type="entry name" value="secA"/>
    <property type="match status" value="1"/>
</dbReference>
<dbReference type="Gene3D" id="1.10.3060.10">
    <property type="entry name" value="Helical scaffold and wing domains of SecA"/>
    <property type="match status" value="1"/>
</dbReference>
<dbReference type="AlphaFoldDB" id="A0A6M6E8I6"/>
<dbReference type="EMBL" id="CP045273">
    <property type="protein sequence ID" value="QJX80877.1"/>
    <property type="molecule type" value="Genomic_DNA"/>
</dbReference>
<feature type="domain" description="Helicase ATP-binding" evidence="14">
    <location>
        <begin position="83"/>
        <end position="221"/>
    </location>
</feature>
<dbReference type="InterPro" id="IPR011116">
    <property type="entry name" value="SecA_Wing/Scaffold"/>
</dbReference>
<dbReference type="EC" id="7.4.2.8" evidence="12"/>
<keyword evidence="9 12" id="KW-1278">Translocase</keyword>
<dbReference type="SMART" id="SM00958">
    <property type="entry name" value="SecA_PP_bind"/>
    <property type="match status" value="1"/>
</dbReference>
<dbReference type="InterPro" id="IPR011130">
    <property type="entry name" value="SecA_preprotein_X-link_dom"/>
</dbReference>
<dbReference type="CDD" id="cd17928">
    <property type="entry name" value="DEXDc_SecA"/>
    <property type="match status" value="1"/>
</dbReference>
<name>A0A6M6E8I6_PRIMG</name>
<evidence type="ECO:0000256" key="6">
    <source>
        <dbReference type="ARBA" id="ARBA00022741"/>
    </source>
</evidence>
<dbReference type="FunFam" id="3.40.50.300:FF:000429">
    <property type="entry name" value="Preprotein translocase subunit SecA"/>
    <property type="match status" value="1"/>
</dbReference>
<comment type="function">
    <text evidence="12">Part of the Sec protein translocase complex. Interacts with the SecYEG preprotein conducting channel. Has a central role in coupling the hydrolysis of ATP to the transfer of proteins into and across the cell membrane, serving as an ATP-driven molecular motor driving the stepwise translocation of polypeptide chains across the membrane.</text>
</comment>
<dbReference type="PROSITE" id="PS01312">
    <property type="entry name" value="SECA"/>
    <property type="match status" value="1"/>
</dbReference>
<dbReference type="Pfam" id="PF07517">
    <property type="entry name" value="SecA_DEAD"/>
    <property type="match status" value="1"/>
</dbReference>
<evidence type="ECO:0000256" key="7">
    <source>
        <dbReference type="ARBA" id="ARBA00022840"/>
    </source>
</evidence>
<dbReference type="PANTHER" id="PTHR30612">
    <property type="entry name" value="SECA INNER MEMBRANE COMPONENT OF SEC PROTEIN SECRETION SYSTEM"/>
    <property type="match status" value="1"/>
</dbReference>
<dbReference type="PROSITE" id="PS51194">
    <property type="entry name" value="HELICASE_CTER"/>
    <property type="match status" value="1"/>
</dbReference>
<dbReference type="Pfam" id="PF21090">
    <property type="entry name" value="P-loop_SecA"/>
    <property type="match status" value="1"/>
</dbReference>
<feature type="domain" description="SecA family profile" evidence="16">
    <location>
        <begin position="1"/>
        <end position="565"/>
    </location>
</feature>
<accession>A0A6M6E8I6</accession>
<dbReference type="InterPro" id="IPR014001">
    <property type="entry name" value="Helicase_ATP-bd"/>
</dbReference>
<dbReference type="PRINTS" id="PR00906">
    <property type="entry name" value="SECA"/>
</dbReference>
<dbReference type="GO" id="GO:0043952">
    <property type="term" value="P:protein transport by the Sec complex"/>
    <property type="evidence" value="ECO:0007669"/>
    <property type="project" value="TreeGrafter"/>
</dbReference>
<dbReference type="InterPro" id="IPR020937">
    <property type="entry name" value="SecA_CS"/>
</dbReference>
<dbReference type="InterPro" id="IPR011115">
    <property type="entry name" value="SecA_DEAD"/>
</dbReference>
<evidence type="ECO:0000256" key="12">
    <source>
        <dbReference type="HAMAP-Rule" id="MF_01382"/>
    </source>
</evidence>
<dbReference type="Pfam" id="PF07516">
    <property type="entry name" value="SecA_SW"/>
    <property type="match status" value="1"/>
</dbReference>
<evidence type="ECO:0000256" key="9">
    <source>
        <dbReference type="ARBA" id="ARBA00022967"/>
    </source>
</evidence>
<geneLocation type="plasmid" evidence="18">
    <name>pfdu301a</name>
</geneLocation>
<comment type="subcellular location">
    <subcellularLocation>
        <location evidence="12">Cell membrane</location>
        <topology evidence="12">Peripheral membrane protein</topology>
        <orientation evidence="12">Cytoplasmic side</orientation>
    </subcellularLocation>
    <subcellularLocation>
        <location evidence="12">Cytoplasm</location>
    </subcellularLocation>
    <subcellularLocation>
        <location evidence="1">Membrane</location>
        <topology evidence="1">Peripheral membrane protein</topology>
    </subcellularLocation>
    <text evidence="12">Distribution is 50-50.</text>
</comment>
<dbReference type="PROSITE" id="PS51196">
    <property type="entry name" value="SECA_MOTOR_DEAD"/>
    <property type="match status" value="1"/>
</dbReference>
<dbReference type="PROSITE" id="PS51192">
    <property type="entry name" value="HELICASE_ATP_BIND_1"/>
    <property type="match status" value="1"/>
</dbReference>
<dbReference type="InterPro" id="IPR027417">
    <property type="entry name" value="P-loop_NTPase"/>
</dbReference>
<comment type="catalytic activity">
    <reaction evidence="12">
        <text>ATP + H2O + cellular proteinSide 1 = ADP + phosphate + cellular proteinSide 2.</text>
        <dbReference type="EC" id="7.4.2.8"/>
    </reaction>
</comment>
<dbReference type="GO" id="GO:0065002">
    <property type="term" value="P:intracellular protein transmembrane transport"/>
    <property type="evidence" value="ECO:0007669"/>
    <property type="project" value="UniProtKB-UniRule"/>
</dbReference>
<keyword evidence="6 12" id="KW-0547">Nucleotide-binding</keyword>
<dbReference type="GO" id="GO:0005524">
    <property type="term" value="F:ATP binding"/>
    <property type="evidence" value="ECO:0007669"/>
    <property type="project" value="UniProtKB-UniRule"/>
</dbReference>
<keyword evidence="10 12" id="KW-0811">Translocation</keyword>
<evidence type="ECO:0000259" key="14">
    <source>
        <dbReference type="PROSITE" id="PS51192"/>
    </source>
</evidence>
<dbReference type="RefSeq" id="WP_171778876.1">
    <property type="nucleotide sequence ID" value="NZ_CP045273.1"/>
</dbReference>
<dbReference type="Gene3D" id="3.40.50.300">
    <property type="entry name" value="P-loop containing nucleotide triphosphate hydrolases"/>
    <property type="match status" value="3"/>
</dbReference>
<dbReference type="GO" id="GO:0017038">
    <property type="term" value="P:protein import"/>
    <property type="evidence" value="ECO:0007669"/>
    <property type="project" value="InterPro"/>
</dbReference>
<comment type="subunit">
    <text evidence="12">Monomer and homodimer. Part of the essential Sec protein translocation apparatus which comprises SecA, SecYEG and auxiliary proteins SecDF. Other proteins may also be involved.</text>
</comment>
<evidence type="ECO:0000259" key="15">
    <source>
        <dbReference type="PROSITE" id="PS51194"/>
    </source>
</evidence>
<dbReference type="Pfam" id="PF01043">
    <property type="entry name" value="SecA_PP_bind"/>
    <property type="match status" value="1"/>
</dbReference>
<feature type="domain" description="Helicase C-terminal" evidence="15">
    <location>
        <begin position="409"/>
        <end position="570"/>
    </location>
</feature>
<evidence type="ECO:0000256" key="8">
    <source>
        <dbReference type="ARBA" id="ARBA00022927"/>
    </source>
</evidence>
<evidence type="ECO:0000256" key="1">
    <source>
        <dbReference type="ARBA" id="ARBA00004170"/>
    </source>
</evidence>
<evidence type="ECO:0000256" key="5">
    <source>
        <dbReference type="ARBA" id="ARBA00022490"/>
    </source>
</evidence>
<dbReference type="HAMAP" id="MF_01382">
    <property type="entry name" value="SecA"/>
    <property type="match status" value="1"/>
</dbReference>
<evidence type="ECO:0000256" key="13">
    <source>
        <dbReference type="RuleBase" id="RU003874"/>
    </source>
</evidence>
<dbReference type="SMART" id="SM00957">
    <property type="entry name" value="SecA_DEAD"/>
    <property type="match status" value="1"/>
</dbReference>
<evidence type="ECO:0000313" key="17">
    <source>
        <dbReference type="EMBL" id="QJX80877.1"/>
    </source>
</evidence>
<sequence>MGLQQYFDNKRIKKMMKLADKIVIQHKQVSHIEDSAFVTYTQQFKDRLKDGENEEQVQIEAYALAREAAKRVLGLEAYTVQLVGGLILSEGNVAEMKTGEGKTLVSLFAIYYEALCGLKVHLVTANDYLAERDKSVIGPVLEFLGLTVGLNVSGLSGEEKKAIYKKDVIYSTASELGFDYLRDNMVKNKFEQVQSGLDYVLIDEADSILIDEARTPLIISGQKKEDLGLYKQAKMIVSLLKDDEYEYNIESNSVWLTEAGMEKVQNFWKIDDLYSLESQSYLRATNLMLRAYFTMTKDKDYVVSNGEVVLVDQNTGRIMDGRRFSEGLHQAIEAKESVEIKDETMTLATVTIQNYFRMYKKIAGMTGTAKTEEEELQKIYNLDVLVVPTHRPIARIDDNDEIYLDKEEKAKAIIREIKERHEKGQPILVGTSSIEDNEWLSGLFSKNGIKHEVLNAKNHEREAEIISNAGQKGAVTIATNMAGRGTDIKLGDDVKELGGLAVIGTEKHESRRVDNQLKGRSGRQGDPGYSKFILSLEDDLIKRFNGQKIKDLAVKLKFPKEEPIKDRMVARAISSAQKRMEGSNFDIRKNLLEYDEVMDLQRKFIYNERTNLMDIVETKEFTEKMIEEFICEEVRKRYDDGEPEEIMNWIVNELIGAVEKNLINLDTVEDVEESVVKVALTRYRKNRETIGTDIINQIEKAIFMDLLDQFWVRHLDQLVQLKEGIHLRAYAQTNPLVEYQREAAAMFQEILAELRHYYCMNVLHFDISNIAKG</sequence>
<dbReference type="GO" id="GO:0005886">
    <property type="term" value="C:plasma membrane"/>
    <property type="evidence" value="ECO:0007669"/>
    <property type="project" value="UniProtKB-SubCell"/>
</dbReference>
<gene>
    <name evidence="12 17" type="primary">secA</name>
    <name evidence="17" type="ORF">FDZ14_32830</name>
</gene>
<feature type="binding site" evidence="12">
    <location>
        <begin position="99"/>
        <end position="103"/>
    </location>
    <ligand>
        <name>ATP</name>
        <dbReference type="ChEBI" id="CHEBI:30616"/>
    </ligand>
</feature>
<evidence type="ECO:0000256" key="3">
    <source>
        <dbReference type="ARBA" id="ARBA00022448"/>
    </source>
</evidence>
<protein>
    <recommendedName>
        <fullName evidence="12 13">Protein translocase subunit SecA</fullName>
        <ecNumber evidence="12">7.4.2.8</ecNumber>
    </recommendedName>
</protein>
<dbReference type="PANTHER" id="PTHR30612:SF0">
    <property type="entry name" value="CHLOROPLAST PROTEIN-TRANSPORTING ATPASE"/>
    <property type="match status" value="1"/>
</dbReference>
<dbReference type="Proteomes" id="UP000501076">
    <property type="component" value="Plasmid pFDU301A"/>
</dbReference>
<keyword evidence="8 12" id="KW-0653">Protein transport</keyword>
<dbReference type="GO" id="GO:0031522">
    <property type="term" value="C:cell envelope Sec protein transport complex"/>
    <property type="evidence" value="ECO:0007669"/>
    <property type="project" value="TreeGrafter"/>
</dbReference>
<dbReference type="GO" id="GO:0006605">
    <property type="term" value="P:protein targeting"/>
    <property type="evidence" value="ECO:0007669"/>
    <property type="project" value="UniProtKB-UniRule"/>
</dbReference>
<reference evidence="17 18" key="1">
    <citation type="submission" date="2019-10" db="EMBL/GenBank/DDBJ databases">
        <title>Complete genome sequences for adaption low water activity.</title>
        <authorList>
            <person name="Zhao L."/>
            <person name="Zhong J."/>
        </authorList>
    </citation>
    <scope>NUCLEOTIDE SEQUENCE [LARGE SCALE GENOMIC DNA]</scope>
    <source>
        <strain evidence="17 18">FDU301</strain>
        <plasmid evidence="18">pfdu301a</plasmid>
    </source>
</reference>
<dbReference type="InterPro" id="IPR000185">
    <property type="entry name" value="SecA"/>
</dbReference>
<keyword evidence="3 12" id="KW-0813">Transport</keyword>
<feature type="binding site" evidence="12">
    <location>
        <position position="81"/>
    </location>
    <ligand>
        <name>ATP</name>
        <dbReference type="ChEBI" id="CHEBI:30616"/>
    </ligand>
</feature>
<dbReference type="GO" id="GO:0008564">
    <property type="term" value="F:protein-exporting ATPase activity"/>
    <property type="evidence" value="ECO:0007669"/>
    <property type="project" value="UniProtKB-EC"/>
</dbReference>
<dbReference type="NCBIfam" id="NF006630">
    <property type="entry name" value="PRK09200.1"/>
    <property type="match status" value="1"/>
</dbReference>
<dbReference type="InterPro" id="IPR044722">
    <property type="entry name" value="SecA_SF2_C"/>
</dbReference>
<evidence type="ECO:0000256" key="11">
    <source>
        <dbReference type="ARBA" id="ARBA00023136"/>
    </source>
</evidence>
<evidence type="ECO:0000256" key="4">
    <source>
        <dbReference type="ARBA" id="ARBA00022475"/>
    </source>
</evidence>
<dbReference type="SUPFAM" id="SSF81886">
    <property type="entry name" value="Helical scaffold and wing domains of SecA"/>
    <property type="match status" value="1"/>
</dbReference>
<dbReference type="GO" id="GO:0005829">
    <property type="term" value="C:cytosol"/>
    <property type="evidence" value="ECO:0007669"/>
    <property type="project" value="TreeGrafter"/>
</dbReference>
<comment type="similarity">
    <text evidence="2 12 13">Belongs to the SecA family.</text>
</comment>
<dbReference type="InterPro" id="IPR014018">
    <property type="entry name" value="SecA_motor_DEAD"/>
</dbReference>
<evidence type="ECO:0000313" key="18">
    <source>
        <dbReference type="Proteomes" id="UP000501076"/>
    </source>
</evidence>
<organism evidence="17 18">
    <name type="scientific">Priestia megaterium</name>
    <name type="common">Bacillus megaterium</name>
    <dbReference type="NCBI Taxonomy" id="1404"/>
    <lineage>
        <taxon>Bacteria</taxon>
        <taxon>Bacillati</taxon>
        <taxon>Bacillota</taxon>
        <taxon>Bacilli</taxon>
        <taxon>Bacillales</taxon>
        <taxon>Bacillaceae</taxon>
        <taxon>Priestia</taxon>
    </lineage>
</organism>
<dbReference type="CDD" id="cd18803">
    <property type="entry name" value="SF2_C_secA"/>
    <property type="match status" value="1"/>
</dbReference>
<keyword evidence="4 12" id="KW-1003">Cell membrane</keyword>
<keyword evidence="11 12" id="KW-0472">Membrane</keyword>
<proteinExistence type="inferred from homology"/>
<dbReference type="InterPro" id="IPR036670">
    <property type="entry name" value="SecA_X-link_sf"/>
</dbReference>